<accession>A0A9N9MTB3</accession>
<keyword evidence="1" id="KW-0472">Membrane</keyword>
<keyword evidence="1" id="KW-0812">Transmembrane</keyword>
<gene>
    <name evidence="2" type="ORF">CEUTPL_LOCUS8739</name>
</gene>
<feature type="transmembrane region" description="Helical" evidence="1">
    <location>
        <begin position="69"/>
        <end position="94"/>
    </location>
</feature>
<name>A0A9N9MTB3_9CUCU</name>
<dbReference type="OrthoDB" id="8186944at2759"/>
<dbReference type="AlphaFoldDB" id="A0A9N9MTB3"/>
<keyword evidence="3" id="KW-1185">Reference proteome</keyword>
<dbReference type="Proteomes" id="UP001152799">
    <property type="component" value="Chromosome 4"/>
</dbReference>
<feature type="transmembrane region" description="Helical" evidence="1">
    <location>
        <begin position="134"/>
        <end position="158"/>
    </location>
</feature>
<evidence type="ECO:0000256" key="1">
    <source>
        <dbReference type="SAM" id="Phobius"/>
    </source>
</evidence>
<keyword evidence="1" id="KW-1133">Transmembrane helix</keyword>
<reference evidence="2" key="1">
    <citation type="submission" date="2022-01" db="EMBL/GenBank/DDBJ databases">
        <authorList>
            <person name="King R."/>
        </authorList>
    </citation>
    <scope>NUCLEOTIDE SEQUENCE</scope>
</reference>
<proteinExistence type="predicted"/>
<evidence type="ECO:0000313" key="2">
    <source>
        <dbReference type="EMBL" id="CAG9768192.1"/>
    </source>
</evidence>
<organism evidence="2 3">
    <name type="scientific">Ceutorhynchus assimilis</name>
    <name type="common">cabbage seed weevil</name>
    <dbReference type="NCBI Taxonomy" id="467358"/>
    <lineage>
        <taxon>Eukaryota</taxon>
        <taxon>Metazoa</taxon>
        <taxon>Ecdysozoa</taxon>
        <taxon>Arthropoda</taxon>
        <taxon>Hexapoda</taxon>
        <taxon>Insecta</taxon>
        <taxon>Pterygota</taxon>
        <taxon>Neoptera</taxon>
        <taxon>Endopterygota</taxon>
        <taxon>Coleoptera</taxon>
        <taxon>Polyphaga</taxon>
        <taxon>Cucujiformia</taxon>
        <taxon>Curculionidae</taxon>
        <taxon>Ceutorhynchinae</taxon>
        <taxon>Ceutorhynchus</taxon>
    </lineage>
</organism>
<dbReference type="EMBL" id="OU892280">
    <property type="protein sequence ID" value="CAG9768192.1"/>
    <property type="molecule type" value="Genomic_DNA"/>
</dbReference>
<feature type="transmembrane region" description="Helical" evidence="1">
    <location>
        <begin position="12"/>
        <end position="35"/>
    </location>
</feature>
<feature type="transmembrane region" description="Helical" evidence="1">
    <location>
        <begin position="219"/>
        <end position="241"/>
    </location>
</feature>
<evidence type="ECO:0000313" key="3">
    <source>
        <dbReference type="Proteomes" id="UP001152799"/>
    </source>
</evidence>
<sequence length="253" mass="28622">MDQLGIEKRLTLSYVLCIVMGGTASITTGIAWGHWYKTLDQCVGRNCSCILYGRNTLSHFLGGDQAPCIWVTFGPLLYVFFCLCLTSFHGYRVLFTTKSPRMRATRTVVAKMEHGSSVHIKTISQEDTSPLAKAFWITTSVLSSLFFAYGLIHFAIFLDGYYTTCNQYRRVLEKFLGIHGSALPVIHKRLYCQSIFDFMDYMHMDGENHMRNGFINTGLSLTIGIACSFFAWSSLLVASILNVKMATRKEDYE</sequence>
<protein>
    <submittedName>
        <fullName evidence="2">Uncharacterized protein</fullName>
    </submittedName>
</protein>